<feature type="compositionally biased region" description="Polar residues" evidence="1">
    <location>
        <begin position="80"/>
        <end position="89"/>
    </location>
</feature>
<feature type="compositionally biased region" description="Pro residues" evidence="1">
    <location>
        <begin position="210"/>
        <end position="219"/>
    </location>
</feature>
<name>A0A6A6A4Z8_9PLEO</name>
<organism evidence="2 3">
    <name type="scientific">Dothidotthia symphoricarpi CBS 119687</name>
    <dbReference type="NCBI Taxonomy" id="1392245"/>
    <lineage>
        <taxon>Eukaryota</taxon>
        <taxon>Fungi</taxon>
        <taxon>Dikarya</taxon>
        <taxon>Ascomycota</taxon>
        <taxon>Pezizomycotina</taxon>
        <taxon>Dothideomycetes</taxon>
        <taxon>Pleosporomycetidae</taxon>
        <taxon>Pleosporales</taxon>
        <taxon>Dothidotthiaceae</taxon>
        <taxon>Dothidotthia</taxon>
    </lineage>
</organism>
<accession>A0A6A6A4Z8</accession>
<dbReference type="Proteomes" id="UP000799771">
    <property type="component" value="Unassembled WGS sequence"/>
</dbReference>
<dbReference type="RefSeq" id="XP_033521008.1">
    <property type="nucleotide sequence ID" value="XM_033671722.1"/>
</dbReference>
<dbReference type="GeneID" id="54412154"/>
<feature type="compositionally biased region" description="Pro residues" evidence="1">
    <location>
        <begin position="171"/>
        <end position="180"/>
    </location>
</feature>
<evidence type="ECO:0000313" key="3">
    <source>
        <dbReference type="Proteomes" id="UP000799771"/>
    </source>
</evidence>
<dbReference type="AlphaFoldDB" id="A0A6A6A4Z8"/>
<reference evidence="2" key="1">
    <citation type="journal article" date="2020" name="Stud. Mycol.">
        <title>101 Dothideomycetes genomes: a test case for predicting lifestyles and emergence of pathogens.</title>
        <authorList>
            <person name="Haridas S."/>
            <person name="Albert R."/>
            <person name="Binder M."/>
            <person name="Bloem J."/>
            <person name="Labutti K."/>
            <person name="Salamov A."/>
            <person name="Andreopoulos B."/>
            <person name="Baker S."/>
            <person name="Barry K."/>
            <person name="Bills G."/>
            <person name="Bluhm B."/>
            <person name="Cannon C."/>
            <person name="Castanera R."/>
            <person name="Culley D."/>
            <person name="Daum C."/>
            <person name="Ezra D."/>
            <person name="Gonzalez J."/>
            <person name="Henrissat B."/>
            <person name="Kuo A."/>
            <person name="Liang C."/>
            <person name="Lipzen A."/>
            <person name="Lutzoni F."/>
            <person name="Magnuson J."/>
            <person name="Mondo S."/>
            <person name="Nolan M."/>
            <person name="Ohm R."/>
            <person name="Pangilinan J."/>
            <person name="Park H.-J."/>
            <person name="Ramirez L."/>
            <person name="Alfaro M."/>
            <person name="Sun H."/>
            <person name="Tritt A."/>
            <person name="Yoshinaga Y."/>
            <person name="Zwiers L.-H."/>
            <person name="Turgeon B."/>
            <person name="Goodwin S."/>
            <person name="Spatafora J."/>
            <person name="Crous P."/>
            <person name="Grigoriev I."/>
        </authorList>
    </citation>
    <scope>NUCLEOTIDE SEQUENCE</scope>
    <source>
        <strain evidence="2">CBS 119687</strain>
    </source>
</reference>
<keyword evidence="3" id="KW-1185">Reference proteome</keyword>
<dbReference type="EMBL" id="ML977513">
    <property type="protein sequence ID" value="KAF2126616.1"/>
    <property type="molecule type" value="Genomic_DNA"/>
</dbReference>
<protein>
    <submittedName>
        <fullName evidence="2">Uncharacterized protein</fullName>
    </submittedName>
</protein>
<sequence length="228" mass="24923">MFVHSYKHAQSSRPNTISGIEYLLSQLLQHPNKHHYHHCYKITSPAKEAIQQDDLHSRQNQHNNRTSPRDVNSHIRSPHSKSPYNIPRSNHTDKSKPPLPSPPCPSQRSLTGSETPPPSPPPPSPSRYALSDIHLCSPPSETPSRSLTPEVPIPDPYINGILGAARDPKPPRPPPAPPSSPSRYGLSVYQAGQYVIGIPDAARDPKPDRPPPPPAPPSSPSRYGVACA</sequence>
<feature type="region of interest" description="Disordered" evidence="1">
    <location>
        <begin position="54"/>
        <end position="228"/>
    </location>
</feature>
<feature type="compositionally biased region" description="Pro residues" evidence="1">
    <location>
        <begin position="115"/>
        <end position="125"/>
    </location>
</feature>
<evidence type="ECO:0000313" key="2">
    <source>
        <dbReference type="EMBL" id="KAF2126616.1"/>
    </source>
</evidence>
<evidence type="ECO:0000256" key="1">
    <source>
        <dbReference type="SAM" id="MobiDB-lite"/>
    </source>
</evidence>
<gene>
    <name evidence="2" type="ORF">P153DRAFT_399381</name>
</gene>
<proteinExistence type="predicted"/>